<feature type="transmembrane region" description="Helical" evidence="3">
    <location>
        <begin position="116"/>
        <end position="135"/>
    </location>
</feature>
<evidence type="ECO:0000259" key="4">
    <source>
        <dbReference type="Pfam" id="PF00892"/>
    </source>
</evidence>
<keyword evidence="3" id="KW-0812">Transmembrane</keyword>
<feature type="region of interest" description="Disordered" evidence="2">
    <location>
        <begin position="351"/>
        <end position="371"/>
    </location>
</feature>
<accession>H0QJV3</accession>
<sequence length="371" mass="37884">MPASNNRAKTALTSTAPASVVAPAPVPAQAPARAQDAAPGRAATAKASGFLASGLGVALFSSAIFGLSGSFAKALLETGWTPGAAVTARLTGAALILAIPAVPALRGRWHQLRSNWLTIVLFGLIGVAGCQLFYFNAVARLSVGVALLLEYLGPVLIVLWLWAASRKRPRPLTIAGTLLSLGGLVLVLDLTGAVQVDAIGVLWGLAAAVCLAIYFFLTAKENDTLPPIVLASGGLLMGAAVMWLMAATGLLPMAMSTADTKLGPWTTPWWVPLGGLVVLATVLAYVSGIVAARALGTKVASFVSLTEVLFAVIWAWLLLGELPGAIQLAGGMLIVGGVLCVRLDELRGAKSGGPAAVTGPLDHANDVEPVP</sequence>
<dbReference type="STRING" id="1077972.ARGLB_036_00010"/>
<dbReference type="PANTHER" id="PTHR22911">
    <property type="entry name" value="ACYL-MALONYL CONDENSING ENZYME-RELATED"/>
    <property type="match status" value="1"/>
</dbReference>
<keyword evidence="3" id="KW-0472">Membrane</keyword>
<evidence type="ECO:0000313" key="6">
    <source>
        <dbReference type="Proteomes" id="UP000003828"/>
    </source>
</evidence>
<proteinExistence type="inferred from homology"/>
<feature type="transmembrane region" description="Helical" evidence="3">
    <location>
        <begin position="84"/>
        <end position="104"/>
    </location>
</feature>
<dbReference type="Proteomes" id="UP000003828">
    <property type="component" value="Unassembled WGS sequence"/>
</dbReference>
<dbReference type="EMBL" id="BAEG01000036">
    <property type="protein sequence ID" value="GAB13104.1"/>
    <property type="molecule type" value="Genomic_DNA"/>
</dbReference>
<feature type="transmembrane region" description="Helical" evidence="3">
    <location>
        <begin position="174"/>
        <end position="194"/>
    </location>
</feature>
<keyword evidence="6" id="KW-1185">Reference proteome</keyword>
<feature type="transmembrane region" description="Helical" evidence="3">
    <location>
        <begin position="141"/>
        <end position="162"/>
    </location>
</feature>
<feature type="transmembrane region" description="Helical" evidence="3">
    <location>
        <begin position="325"/>
        <end position="343"/>
    </location>
</feature>
<feature type="domain" description="EamA" evidence="4">
    <location>
        <begin position="53"/>
        <end position="188"/>
    </location>
</feature>
<dbReference type="SUPFAM" id="SSF103481">
    <property type="entry name" value="Multidrug resistance efflux transporter EmrE"/>
    <property type="match status" value="2"/>
</dbReference>
<feature type="transmembrane region" description="Helical" evidence="3">
    <location>
        <begin position="229"/>
        <end position="249"/>
    </location>
</feature>
<evidence type="ECO:0000256" key="3">
    <source>
        <dbReference type="SAM" id="Phobius"/>
    </source>
</evidence>
<evidence type="ECO:0000313" key="5">
    <source>
        <dbReference type="EMBL" id="GAB13104.1"/>
    </source>
</evidence>
<dbReference type="AlphaFoldDB" id="H0QJV3"/>
<feature type="transmembrane region" description="Helical" evidence="3">
    <location>
        <begin position="50"/>
        <end position="72"/>
    </location>
</feature>
<gene>
    <name evidence="5" type="ORF">ARGLB_036_00010</name>
</gene>
<name>H0QJV3_ARTG1</name>
<feature type="domain" description="EamA" evidence="4">
    <location>
        <begin position="199"/>
        <end position="341"/>
    </location>
</feature>
<dbReference type="PANTHER" id="PTHR22911:SF79">
    <property type="entry name" value="MOBA-LIKE NTP TRANSFERASE DOMAIN-CONTAINING PROTEIN"/>
    <property type="match status" value="1"/>
</dbReference>
<protein>
    <recommendedName>
        <fullName evidence="4">EamA domain-containing protein</fullName>
    </recommendedName>
</protein>
<comment type="caution">
    <text evidence="5">The sequence shown here is derived from an EMBL/GenBank/DDBJ whole genome shotgun (WGS) entry which is preliminary data.</text>
</comment>
<evidence type="ECO:0000256" key="1">
    <source>
        <dbReference type="ARBA" id="ARBA00007362"/>
    </source>
</evidence>
<comment type="similarity">
    <text evidence="1">Belongs to the EamA transporter family.</text>
</comment>
<feature type="transmembrane region" description="Helical" evidence="3">
    <location>
        <begin position="200"/>
        <end position="217"/>
    </location>
</feature>
<dbReference type="InterPro" id="IPR037185">
    <property type="entry name" value="EmrE-like"/>
</dbReference>
<feature type="transmembrane region" description="Helical" evidence="3">
    <location>
        <begin position="269"/>
        <end position="292"/>
    </location>
</feature>
<dbReference type="InterPro" id="IPR000620">
    <property type="entry name" value="EamA_dom"/>
</dbReference>
<evidence type="ECO:0000256" key="2">
    <source>
        <dbReference type="SAM" id="MobiDB-lite"/>
    </source>
</evidence>
<dbReference type="Pfam" id="PF00892">
    <property type="entry name" value="EamA"/>
    <property type="match status" value="2"/>
</dbReference>
<dbReference type="GO" id="GO:0016020">
    <property type="term" value="C:membrane"/>
    <property type="evidence" value="ECO:0007669"/>
    <property type="project" value="InterPro"/>
</dbReference>
<reference evidence="5 6" key="1">
    <citation type="submission" date="2011-12" db="EMBL/GenBank/DDBJ databases">
        <title>Whole genome shotgun sequence of Arthrobacter globiformis NBRC 12137.</title>
        <authorList>
            <person name="Miyazawa S."/>
            <person name="Hosoyama A."/>
            <person name="Tsuchikane K."/>
            <person name="Katsumata H."/>
            <person name="Yamazaki S."/>
            <person name="Fujita N."/>
        </authorList>
    </citation>
    <scope>NUCLEOTIDE SEQUENCE [LARGE SCALE GENOMIC DNA]</scope>
    <source>
        <strain evidence="5 6">NBRC 12137</strain>
    </source>
</reference>
<keyword evidence="3" id="KW-1133">Transmembrane helix</keyword>
<dbReference type="eggNOG" id="COG0697">
    <property type="taxonomic scope" value="Bacteria"/>
</dbReference>
<organism evidence="5 6">
    <name type="scientific">Arthrobacter globiformis (strain ATCC 8010 / DSM 20124 / JCM 1332 / NBRC 12137 / NCIMB 8907 / NRRL B-2979 / 168)</name>
    <dbReference type="NCBI Taxonomy" id="1077972"/>
    <lineage>
        <taxon>Bacteria</taxon>
        <taxon>Bacillati</taxon>
        <taxon>Actinomycetota</taxon>
        <taxon>Actinomycetes</taxon>
        <taxon>Micrococcales</taxon>
        <taxon>Micrococcaceae</taxon>
        <taxon>Arthrobacter</taxon>
    </lineage>
</organism>
<feature type="transmembrane region" description="Helical" evidence="3">
    <location>
        <begin position="299"/>
        <end position="319"/>
    </location>
</feature>